<dbReference type="GO" id="GO:0005829">
    <property type="term" value="C:cytosol"/>
    <property type="evidence" value="ECO:0007669"/>
    <property type="project" value="TreeGrafter"/>
</dbReference>
<evidence type="ECO:0000313" key="8">
    <source>
        <dbReference type="EMBL" id="MBY5957132.1"/>
    </source>
</evidence>
<comment type="subcellular location">
    <subcellularLocation>
        <location evidence="7">Cytoplasm</location>
    </subcellularLocation>
</comment>
<keyword evidence="1 7" id="KW-0028">Amino-acid biosynthesis</keyword>
<evidence type="ECO:0000256" key="7">
    <source>
        <dbReference type="HAMAP-Rule" id="MF_00109"/>
    </source>
</evidence>
<dbReference type="GO" id="GO:0009423">
    <property type="term" value="P:chorismate biosynthetic process"/>
    <property type="evidence" value="ECO:0007669"/>
    <property type="project" value="UniProtKB-UniRule"/>
</dbReference>
<dbReference type="PRINTS" id="PR01100">
    <property type="entry name" value="SHIKIMTKNASE"/>
</dbReference>
<reference evidence="8" key="1">
    <citation type="submission" date="2021-06" db="EMBL/GenBank/DDBJ databases">
        <title>44 bacteria genomes isolated from Dapeng, Shenzhen.</title>
        <authorList>
            <person name="Zheng W."/>
            <person name="Yu S."/>
            <person name="Huang Y."/>
        </authorList>
    </citation>
    <scope>NUCLEOTIDE SEQUENCE</scope>
    <source>
        <strain evidence="8">DP5N28-2</strain>
    </source>
</reference>
<keyword evidence="3 7" id="KW-0547">Nucleotide-binding</keyword>
<dbReference type="SUPFAM" id="SSF52540">
    <property type="entry name" value="P-loop containing nucleoside triphosphate hydrolases"/>
    <property type="match status" value="1"/>
</dbReference>
<evidence type="ECO:0000256" key="1">
    <source>
        <dbReference type="ARBA" id="ARBA00022605"/>
    </source>
</evidence>
<dbReference type="PANTHER" id="PTHR21087:SF16">
    <property type="entry name" value="SHIKIMATE KINASE 1, CHLOROPLASTIC"/>
    <property type="match status" value="1"/>
</dbReference>
<comment type="subunit">
    <text evidence="7">Monomer.</text>
</comment>
<keyword evidence="7" id="KW-0963">Cytoplasm</keyword>
<keyword evidence="7" id="KW-0479">Metal-binding</keyword>
<gene>
    <name evidence="7" type="primary">aroK</name>
    <name evidence="8" type="ORF">KUV50_03220</name>
</gene>
<evidence type="ECO:0000256" key="2">
    <source>
        <dbReference type="ARBA" id="ARBA00022679"/>
    </source>
</evidence>
<comment type="function">
    <text evidence="7">Catalyzes the specific phosphorylation of the 3-hydroxyl group of shikimic acid using ATP as a cosubstrate.</text>
</comment>
<evidence type="ECO:0000256" key="4">
    <source>
        <dbReference type="ARBA" id="ARBA00022777"/>
    </source>
</evidence>
<dbReference type="RefSeq" id="WP_222578655.1">
    <property type="nucleotide sequence ID" value="NZ_JAHVHU010000004.1"/>
</dbReference>
<dbReference type="GO" id="GO:0004765">
    <property type="term" value="F:shikimate kinase activity"/>
    <property type="evidence" value="ECO:0007669"/>
    <property type="project" value="UniProtKB-UniRule"/>
</dbReference>
<keyword evidence="2 7" id="KW-0808">Transferase</keyword>
<evidence type="ECO:0000256" key="3">
    <source>
        <dbReference type="ARBA" id="ARBA00022741"/>
    </source>
</evidence>
<comment type="similarity">
    <text evidence="7">Belongs to the shikimate kinase family.</text>
</comment>
<comment type="caution">
    <text evidence="8">The sequence shown here is derived from an EMBL/GenBank/DDBJ whole genome shotgun (WGS) entry which is preliminary data.</text>
</comment>
<feature type="binding site" evidence="7">
    <location>
        <position position="42"/>
    </location>
    <ligand>
        <name>substrate</name>
    </ligand>
</feature>
<dbReference type="InterPro" id="IPR000623">
    <property type="entry name" value="Shikimate_kinase/TSH1"/>
</dbReference>
<dbReference type="PANTHER" id="PTHR21087">
    <property type="entry name" value="SHIKIMATE KINASE"/>
    <property type="match status" value="1"/>
</dbReference>
<accession>A0A953L600</accession>
<evidence type="ECO:0000256" key="5">
    <source>
        <dbReference type="ARBA" id="ARBA00022840"/>
    </source>
</evidence>
<dbReference type="InterPro" id="IPR031322">
    <property type="entry name" value="Shikimate/glucono_kinase"/>
</dbReference>
<dbReference type="GO" id="GO:0005524">
    <property type="term" value="F:ATP binding"/>
    <property type="evidence" value="ECO:0007669"/>
    <property type="project" value="UniProtKB-UniRule"/>
</dbReference>
<keyword evidence="5 7" id="KW-0067">ATP-binding</keyword>
<keyword evidence="4 7" id="KW-0418">Kinase</keyword>
<dbReference type="Gene3D" id="3.40.50.300">
    <property type="entry name" value="P-loop containing nucleotide triphosphate hydrolases"/>
    <property type="match status" value="1"/>
</dbReference>
<dbReference type="GO" id="GO:0009073">
    <property type="term" value="P:aromatic amino acid family biosynthetic process"/>
    <property type="evidence" value="ECO:0007669"/>
    <property type="project" value="UniProtKB-KW"/>
</dbReference>
<dbReference type="EC" id="2.7.1.71" evidence="7"/>
<dbReference type="InterPro" id="IPR027417">
    <property type="entry name" value="P-loop_NTPase"/>
</dbReference>
<evidence type="ECO:0000313" key="9">
    <source>
        <dbReference type="Proteomes" id="UP000753961"/>
    </source>
</evidence>
<comment type="caution">
    <text evidence="7">Lacks conserved residue(s) required for the propagation of feature annotation.</text>
</comment>
<feature type="binding site" evidence="7">
    <location>
        <position position="93"/>
    </location>
    <ligand>
        <name>substrate</name>
    </ligand>
</feature>
<dbReference type="HAMAP" id="MF_00109">
    <property type="entry name" value="Shikimate_kinase"/>
    <property type="match status" value="1"/>
</dbReference>
<feature type="binding site" evidence="7">
    <location>
        <position position="132"/>
    </location>
    <ligand>
        <name>ATP</name>
        <dbReference type="ChEBI" id="CHEBI:30616"/>
    </ligand>
</feature>
<dbReference type="Pfam" id="PF01202">
    <property type="entry name" value="SKI"/>
    <property type="match status" value="1"/>
</dbReference>
<keyword evidence="7" id="KW-0460">Magnesium</keyword>
<comment type="cofactor">
    <cofactor evidence="7">
        <name>Mg(2+)</name>
        <dbReference type="ChEBI" id="CHEBI:18420"/>
    </cofactor>
    <text evidence="7">Binds 1 Mg(2+) ion per subunit.</text>
</comment>
<dbReference type="Proteomes" id="UP000753961">
    <property type="component" value="Unassembled WGS sequence"/>
</dbReference>
<evidence type="ECO:0000256" key="6">
    <source>
        <dbReference type="ARBA" id="ARBA00023141"/>
    </source>
</evidence>
<organism evidence="8 9">
    <name type="scientific">Membranihabitans marinus</name>
    <dbReference type="NCBI Taxonomy" id="1227546"/>
    <lineage>
        <taxon>Bacteria</taxon>
        <taxon>Pseudomonadati</taxon>
        <taxon>Bacteroidota</taxon>
        <taxon>Saprospiria</taxon>
        <taxon>Saprospirales</taxon>
        <taxon>Saprospiraceae</taxon>
        <taxon>Membranihabitans</taxon>
    </lineage>
</organism>
<dbReference type="CDD" id="cd00464">
    <property type="entry name" value="SK"/>
    <property type="match status" value="1"/>
</dbReference>
<feature type="binding site" evidence="7">
    <location>
        <position position="24"/>
    </location>
    <ligand>
        <name>Mg(2+)</name>
        <dbReference type="ChEBI" id="CHEBI:18420"/>
    </ligand>
</feature>
<comment type="catalytic activity">
    <reaction evidence="7">
        <text>shikimate + ATP = 3-phosphoshikimate + ADP + H(+)</text>
        <dbReference type="Rhea" id="RHEA:13121"/>
        <dbReference type="ChEBI" id="CHEBI:15378"/>
        <dbReference type="ChEBI" id="CHEBI:30616"/>
        <dbReference type="ChEBI" id="CHEBI:36208"/>
        <dbReference type="ChEBI" id="CHEBI:145989"/>
        <dbReference type="ChEBI" id="CHEBI:456216"/>
        <dbReference type="EC" id="2.7.1.71"/>
    </reaction>
</comment>
<name>A0A953L600_9BACT</name>
<dbReference type="EMBL" id="JAHVHU010000004">
    <property type="protein sequence ID" value="MBY5957132.1"/>
    <property type="molecule type" value="Genomic_DNA"/>
</dbReference>
<dbReference type="GO" id="GO:0008652">
    <property type="term" value="P:amino acid biosynthetic process"/>
    <property type="evidence" value="ECO:0007669"/>
    <property type="project" value="UniProtKB-KW"/>
</dbReference>
<feature type="binding site" evidence="7">
    <location>
        <position position="154"/>
    </location>
    <ligand>
        <name>substrate</name>
    </ligand>
</feature>
<feature type="binding site" evidence="7">
    <location>
        <begin position="20"/>
        <end position="25"/>
    </location>
    <ligand>
        <name>ATP</name>
        <dbReference type="ChEBI" id="CHEBI:30616"/>
    </ligand>
</feature>
<dbReference type="GO" id="GO:0000287">
    <property type="term" value="F:magnesium ion binding"/>
    <property type="evidence" value="ECO:0007669"/>
    <property type="project" value="UniProtKB-UniRule"/>
</dbReference>
<keyword evidence="9" id="KW-1185">Reference proteome</keyword>
<keyword evidence="6 7" id="KW-0057">Aromatic amino acid biosynthesis</keyword>
<protein>
    <recommendedName>
        <fullName evidence="7">Shikimate kinase</fullName>
        <shortName evidence="7">SK</shortName>
        <ecNumber evidence="7">2.7.1.71</ecNumber>
    </recommendedName>
</protein>
<sequence length="197" mass="22461">MPPSTLTSTSNIFFLIGFMGSGKSLLSHGVSERMDVITVEMDDLIEQSAGMSINEIFTRKGEEAFRAIERQVLHDIIDQYQIPEKPVLISTGGGAPCHFDNMEVMNQAGTTIFINPSAKRLSARLEQKKQDRPLIKDKTADEIRTYVEKKLKERLPFYSKAIIQVNMIYDDKADNIEFLKDIIESEWIRNQSRDNSE</sequence>
<feature type="binding site" evidence="7">
    <location>
        <position position="66"/>
    </location>
    <ligand>
        <name>substrate</name>
    </ligand>
</feature>
<proteinExistence type="inferred from homology"/>
<comment type="pathway">
    <text evidence="7">Metabolic intermediate biosynthesis; chorismate biosynthesis; chorismate from D-erythrose 4-phosphate and phosphoenolpyruvate: step 5/7.</text>
</comment>
<dbReference type="AlphaFoldDB" id="A0A953L600"/>